<dbReference type="PANTHER" id="PTHR12277:SF81">
    <property type="entry name" value="PROTEIN ABHD13"/>
    <property type="match status" value="1"/>
</dbReference>
<dbReference type="Proteomes" id="UP000594688">
    <property type="component" value="Chromosome"/>
</dbReference>
<dbReference type="PANTHER" id="PTHR12277">
    <property type="entry name" value="ALPHA/BETA HYDROLASE DOMAIN-CONTAINING PROTEIN"/>
    <property type="match status" value="1"/>
</dbReference>
<dbReference type="Pfam" id="PF12146">
    <property type="entry name" value="Hydrolase_4"/>
    <property type="match status" value="2"/>
</dbReference>
<dbReference type="InterPro" id="IPR029058">
    <property type="entry name" value="AB_hydrolase_fold"/>
</dbReference>
<organism evidence="2 3">
    <name type="scientific">Candidatus Nitronauta litoralis</name>
    <dbReference type="NCBI Taxonomy" id="2705533"/>
    <lineage>
        <taxon>Bacteria</taxon>
        <taxon>Pseudomonadati</taxon>
        <taxon>Nitrospinota/Tectimicrobiota group</taxon>
        <taxon>Nitrospinota</taxon>
        <taxon>Nitrospinia</taxon>
        <taxon>Nitrospinales</taxon>
        <taxon>Nitrospinaceae</taxon>
        <taxon>Candidatus Nitronauta</taxon>
    </lineage>
</organism>
<sequence length="257" mass="29231">MTDSIFDSAEFNRNLFFPRPDSRPTSPTKEEIYISVEDGVSVHVRKHPSPEEAMFSLLYFHGNGEIVSDYDDLAPAFWDMGCDFFMCEYRGYGKSGGFPTLRAALEDSRTIYEYLLKESHLREKVSVMGRSLGSASAIELCSRYPEISSCIVESGYADPIPLVERRGLRINTTTPEEDALFNNSKKIKKVSCPILIMHGEEDFLIQSHEAELNFRNAGSKNKHLEILEGVGHNDIMYAQGNLYFHTLKKFLDSVYRN</sequence>
<keyword evidence="2" id="KW-0378">Hydrolase</keyword>
<dbReference type="GO" id="GO:0016787">
    <property type="term" value="F:hydrolase activity"/>
    <property type="evidence" value="ECO:0007669"/>
    <property type="project" value="UniProtKB-KW"/>
</dbReference>
<dbReference type="KEGG" id="nli:G3M70_16635"/>
<evidence type="ECO:0000313" key="2">
    <source>
        <dbReference type="EMBL" id="QPJ63413.1"/>
    </source>
</evidence>
<evidence type="ECO:0000259" key="1">
    <source>
        <dbReference type="Pfam" id="PF12146"/>
    </source>
</evidence>
<evidence type="ECO:0000313" key="3">
    <source>
        <dbReference type="Proteomes" id="UP000594688"/>
    </source>
</evidence>
<dbReference type="InterPro" id="IPR022742">
    <property type="entry name" value="Hydrolase_4"/>
</dbReference>
<feature type="domain" description="Serine aminopeptidase S33" evidence="1">
    <location>
        <begin position="57"/>
        <end position="152"/>
    </location>
</feature>
<gene>
    <name evidence="2" type="ORF">G3M70_16635</name>
</gene>
<dbReference type="Gene3D" id="3.40.50.1820">
    <property type="entry name" value="alpha/beta hydrolase"/>
    <property type="match status" value="2"/>
</dbReference>
<accession>A0A7T0BYS0</accession>
<proteinExistence type="predicted"/>
<protein>
    <submittedName>
        <fullName evidence="2">Alpha/beta hydrolase</fullName>
    </submittedName>
</protein>
<reference evidence="2 3" key="1">
    <citation type="submission" date="2020-02" db="EMBL/GenBank/DDBJ databases">
        <title>Genomic and physiological characterization of two novel Nitrospinaceae genera.</title>
        <authorList>
            <person name="Mueller A.J."/>
            <person name="Jung M.-Y."/>
            <person name="Strachan C.R."/>
            <person name="Herbold C.W."/>
            <person name="Kirkegaard R.H."/>
            <person name="Daims H."/>
        </authorList>
    </citation>
    <scope>NUCLEOTIDE SEQUENCE [LARGE SCALE GENOMIC DNA]</scope>
    <source>
        <strain evidence="2">EB</strain>
    </source>
</reference>
<dbReference type="SUPFAM" id="SSF53474">
    <property type="entry name" value="alpha/beta-Hydrolases"/>
    <property type="match status" value="1"/>
</dbReference>
<dbReference type="AlphaFoldDB" id="A0A7T0BYS0"/>
<feature type="domain" description="Serine aminopeptidase S33" evidence="1">
    <location>
        <begin position="162"/>
        <end position="233"/>
    </location>
</feature>
<name>A0A7T0BYS0_9BACT</name>
<dbReference type="EMBL" id="CP048685">
    <property type="protein sequence ID" value="QPJ63413.1"/>
    <property type="molecule type" value="Genomic_DNA"/>
</dbReference>